<evidence type="ECO:0000313" key="2">
    <source>
        <dbReference type="EMBL" id="CAA7060384.1"/>
    </source>
</evidence>
<keyword evidence="3" id="KW-1185">Reference proteome</keyword>
<comment type="caution">
    <text evidence="2">The sequence shown here is derived from an EMBL/GenBank/DDBJ whole genome shotgun (WGS) entry which is preliminary data.</text>
</comment>
<keyword evidence="1" id="KW-0472">Membrane</keyword>
<dbReference type="OrthoDB" id="347124at2759"/>
<keyword evidence="1" id="KW-0812">Transmembrane</keyword>
<dbReference type="AlphaFoldDB" id="A0A6D2LK63"/>
<proteinExistence type="predicted"/>
<evidence type="ECO:0000256" key="1">
    <source>
        <dbReference type="SAM" id="Phobius"/>
    </source>
</evidence>
<evidence type="ECO:0000313" key="3">
    <source>
        <dbReference type="Proteomes" id="UP000467841"/>
    </source>
</evidence>
<gene>
    <name evidence="2" type="ORF">MERR_LOCUS47620</name>
</gene>
<protein>
    <submittedName>
        <fullName evidence="2">Uncharacterized protein</fullName>
    </submittedName>
</protein>
<feature type="transmembrane region" description="Helical" evidence="1">
    <location>
        <begin position="82"/>
        <end position="101"/>
    </location>
</feature>
<dbReference type="EMBL" id="CACVBM020001829">
    <property type="protein sequence ID" value="CAA7060384.1"/>
    <property type="molecule type" value="Genomic_DNA"/>
</dbReference>
<dbReference type="Proteomes" id="UP000467841">
    <property type="component" value="Unassembled WGS sequence"/>
</dbReference>
<keyword evidence="1" id="KW-1133">Transmembrane helix</keyword>
<reference evidence="2" key="1">
    <citation type="submission" date="2020-01" db="EMBL/GenBank/DDBJ databases">
        <authorList>
            <person name="Mishra B."/>
        </authorList>
    </citation>
    <scope>NUCLEOTIDE SEQUENCE [LARGE SCALE GENOMIC DNA]</scope>
</reference>
<name>A0A6D2LK63_9BRAS</name>
<organism evidence="2 3">
    <name type="scientific">Microthlaspi erraticum</name>
    <dbReference type="NCBI Taxonomy" id="1685480"/>
    <lineage>
        <taxon>Eukaryota</taxon>
        <taxon>Viridiplantae</taxon>
        <taxon>Streptophyta</taxon>
        <taxon>Embryophyta</taxon>
        <taxon>Tracheophyta</taxon>
        <taxon>Spermatophyta</taxon>
        <taxon>Magnoliopsida</taxon>
        <taxon>eudicotyledons</taxon>
        <taxon>Gunneridae</taxon>
        <taxon>Pentapetalae</taxon>
        <taxon>rosids</taxon>
        <taxon>malvids</taxon>
        <taxon>Brassicales</taxon>
        <taxon>Brassicaceae</taxon>
        <taxon>Coluteocarpeae</taxon>
        <taxon>Microthlaspi</taxon>
    </lineage>
</organism>
<accession>A0A6D2LK63</accession>
<sequence>MASSTKTVEESGRIVNDRYFLGCRKDANCICEICFGSINATLDLMSPTVRKSYLTRVSQQKSVAHPISPTTKKNERRSGIGCFLKPVMILGLALVLGFWMLEGNLKPQSTKEMVRFVGVRSQAVLELGLFKDGPVLISNSKCVVYKSGMEEMKWSQEGKFRYSRLAAEANGTHRFCS</sequence>